<organism evidence="6 7">
    <name type="scientific">Papaver nudicaule</name>
    <name type="common">Iceland poppy</name>
    <dbReference type="NCBI Taxonomy" id="74823"/>
    <lineage>
        <taxon>Eukaryota</taxon>
        <taxon>Viridiplantae</taxon>
        <taxon>Streptophyta</taxon>
        <taxon>Embryophyta</taxon>
        <taxon>Tracheophyta</taxon>
        <taxon>Spermatophyta</taxon>
        <taxon>Magnoliopsida</taxon>
        <taxon>Ranunculales</taxon>
        <taxon>Papaveraceae</taxon>
        <taxon>Papaveroideae</taxon>
        <taxon>Papaver</taxon>
    </lineage>
</organism>
<keyword evidence="4" id="KW-0413">Isomerase</keyword>
<dbReference type="Proteomes" id="UP001177140">
    <property type="component" value="Unassembled WGS sequence"/>
</dbReference>
<dbReference type="InterPro" id="IPR036824">
    <property type="entry name" value="Nucleoplasmin_core_dom_sf"/>
</dbReference>
<evidence type="ECO:0000256" key="2">
    <source>
        <dbReference type="ARBA" id="ARBA00013194"/>
    </source>
</evidence>
<keyword evidence="3" id="KW-0697">Rotamase</keyword>
<evidence type="ECO:0000256" key="1">
    <source>
        <dbReference type="ARBA" id="ARBA00000971"/>
    </source>
</evidence>
<dbReference type="GO" id="GO:0003755">
    <property type="term" value="F:peptidyl-prolyl cis-trans isomerase activity"/>
    <property type="evidence" value="ECO:0007669"/>
    <property type="project" value="UniProtKB-KW"/>
</dbReference>
<feature type="domain" description="Nucleoplasmin-like" evidence="5">
    <location>
        <begin position="3"/>
        <end position="98"/>
    </location>
</feature>
<evidence type="ECO:0000313" key="7">
    <source>
        <dbReference type="Proteomes" id="UP001177140"/>
    </source>
</evidence>
<dbReference type="EMBL" id="JAJJMA010011184">
    <property type="protein sequence ID" value="MCL7022456.1"/>
    <property type="molecule type" value="Genomic_DNA"/>
</dbReference>
<accession>A0AA41RPX3</accession>
<name>A0AA41RPX3_PAPNU</name>
<reference evidence="6" key="1">
    <citation type="submission" date="2022-03" db="EMBL/GenBank/DDBJ databases">
        <title>A functionally conserved STORR gene fusion in Papaver species that diverged 16.8 million years ago.</title>
        <authorList>
            <person name="Catania T."/>
        </authorList>
    </citation>
    <scope>NUCLEOTIDE SEQUENCE</scope>
    <source>
        <strain evidence="6">S-191538</strain>
    </source>
</reference>
<gene>
    <name evidence="6" type="ORF">MKW94_004563</name>
</gene>
<dbReference type="PANTHER" id="PTHR43811">
    <property type="entry name" value="FKBP-TYPE PEPTIDYL-PROLYL CIS-TRANS ISOMERASE FKPA"/>
    <property type="match status" value="1"/>
</dbReference>
<evidence type="ECO:0000256" key="3">
    <source>
        <dbReference type="ARBA" id="ARBA00023110"/>
    </source>
</evidence>
<sequence>MSFWGVEIKPSKPFTLHRPTDTHQGKLQISQATLGVAGVLAKRSVVQCNIGNKSPVLLCALLPDKMESCSLNLQFDEEEEVTFSVLGPRSVHLTGFYMGTGKRDHDDDS</sequence>
<dbReference type="EC" id="5.2.1.8" evidence="2"/>
<dbReference type="SUPFAM" id="SSF69203">
    <property type="entry name" value="Nucleoplasmin-like core domain"/>
    <property type="match status" value="1"/>
</dbReference>
<keyword evidence="7" id="KW-1185">Reference proteome</keyword>
<evidence type="ECO:0000256" key="4">
    <source>
        <dbReference type="ARBA" id="ARBA00023235"/>
    </source>
</evidence>
<evidence type="ECO:0000259" key="5">
    <source>
        <dbReference type="Pfam" id="PF17800"/>
    </source>
</evidence>
<feature type="non-terminal residue" evidence="6">
    <location>
        <position position="1"/>
    </location>
</feature>
<dbReference type="Pfam" id="PF17800">
    <property type="entry name" value="NPL"/>
    <property type="match status" value="1"/>
</dbReference>
<dbReference type="Gene3D" id="2.60.120.340">
    <property type="entry name" value="Nucleoplasmin core domain"/>
    <property type="match status" value="1"/>
</dbReference>
<comment type="caution">
    <text evidence="6">The sequence shown here is derived from an EMBL/GenBank/DDBJ whole genome shotgun (WGS) entry which is preliminary data.</text>
</comment>
<dbReference type="InterPro" id="IPR041232">
    <property type="entry name" value="NPL"/>
</dbReference>
<evidence type="ECO:0000313" key="6">
    <source>
        <dbReference type="EMBL" id="MCL7022456.1"/>
    </source>
</evidence>
<dbReference type="AlphaFoldDB" id="A0AA41RPX3"/>
<comment type="catalytic activity">
    <reaction evidence="1">
        <text>[protein]-peptidylproline (omega=180) = [protein]-peptidylproline (omega=0)</text>
        <dbReference type="Rhea" id="RHEA:16237"/>
        <dbReference type="Rhea" id="RHEA-COMP:10747"/>
        <dbReference type="Rhea" id="RHEA-COMP:10748"/>
        <dbReference type="ChEBI" id="CHEBI:83833"/>
        <dbReference type="ChEBI" id="CHEBI:83834"/>
        <dbReference type="EC" id="5.2.1.8"/>
    </reaction>
</comment>
<dbReference type="PANTHER" id="PTHR43811:SF48">
    <property type="entry name" value="PEPTIDYL-PROLYL CIS-TRANS ISOMERASE FKBP43"/>
    <property type="match status" value="1"/>
</dbReference>
<proteinExistence type="predicted"/>
<protein>
    <recommendedName>
        <fullName evidence="2">peptidylprolyl isomerase</fullName>
        <ecNumber evidence="2">5.2.1.8</ecNumber>
    </recommendedName>
</protein>